<organism evidence="4">
    <name type="scientific">Rodentolepis nana</name>
    <name type="common">Dwarf tapeworm</name>
    <name type="synonym">Hymenolepis nana</name>
    <dbReference type="NCBI Taxonomy" id="102285"/>
    <lineage>
        <taxon>Eukaryota</taxon>
        <taxon>Metazoa</taxon>
        <taxon>Spiralia</taxon>
        <taxon>Lophotrochozoa</taxon>
        <taxon>Platyhelminthes</taxon>
        <taxon>Cestoda</taxon>
        <taxon>Eucestoda</taxon>
        <taxon>Cyclophyllidea</taxon>
        <taxon>Hymenolepididae</taxon>
        <taxon>Rodentolepis</taxon>
    </lineage>
</organism>
<evidence type="ECO:0000313" key="3">
    <source>
        <dbReference type="Proteomes" id="UP000278807"/>
    </source>
</evidence>
<protein>
    <submittedName>
        <fullName evidence="4">Vacuolar protein sorting-associated protein 33A</fullName>
    </submittedName>
</protein>
<dbReference type="InterPro" id="IPR036045">
    <property type="entry name" value="Sec1-like_sf"/>
</dbReference>
<evidence type="ECO:0000313" key="2">
    <source>
        <dbReference type="EMBL" id="VDO05610.1"/>
    </source>
</evidence>
<proteinExistence type="inferred from homology"/>
<dbReference type="Pfam" id="PF00995">
    <property type="entry name" value="Sec1"/>
    <property type="match status" value="1"/>
</dbReference>
<evidence type="ECO:0000256" key="1">
    <source>
        <dbReference type="ARBA" id="ARBA00009884"/>
    </source>
</evidence>
<dbReference type="InterPro" id="IPR043155">
    <property type="entry name" value="VPS33_dom3b"/>
</dbReference>
<dbReference type="PANTHER" id="PTHR11679">
    <property type="entry name" value="VESICLE PROTEIN SORTING-ASSOCIATED"/>
    <property type="match status" value="1"/>
</dbReference>
<dbReference type="Gene3D" id="1.25.40.850">
    <property type="match status" value="1"/>
</dbReference>
<accession>A0A158QIE9</accession>
<dbReference type="AlphaFoldDB" id="A0A158QIE9"/>
<dbReference type="Gene3D" id="3.40.50.2060">
    <property type="match status" value="1"/>
</dbReference>
<gene>
    <name evidence="2" type="ORF">HNAJ_LOCUS9237</name>
</gene>
<dbReference type="STRING" id="102285.A0A158QIE9"/>
<dbReference type="Gene3D" id="3.40.50.1910">
    <property type="match status" value="2"/>
</dbReference>
<dbReference type="WBParaSite" id="HNAJ_0000924101-mRNA-1">
    <property type="protein sequence ID" value="HNAJ_0000924101-mRNA-1"/>
    <property type="gene ID" value="HNAJ_0000924101"/>
</dbReference>
<reference evidence="2 3" key="2">
    <citation type="submission" date="2018-11" db="EMBL/GenBank/DDBJ databases">
        <authorList>
            <consortium name="Pathogen Informatics"/>
        </authorList>
    </citation>
    <scope>NUCLEOTIDE SEQUENCE [LARGE SCALE GENOMIC DNA]</scope>
</reference>
<evidence type="ECO:0000313" key="4">
    <source>
        <dbReference type="WBParaSite" id="HNAJ_0000924101-mRNA-1"/>
    </source>
</evidence>
<comment type="similarity">
    <text evidence="1">Belongs to the STXBP/unc-18/SEC1 family.</text>
</comment>
<name>A0A158QIE9_RODNA</name>
<keyword evidence="3" id="KW-1185">Reference proteome</keyword>
<dbReference type="EMBL" id="UZAE01012541">
    <property type="protein sequence ID" value="VDO05610.1"/>
    <property type="molecule type" value="Genomic_DNA"/>
</dbReference>
<dbReference type="InterPro" id="IPR001619">
    <property type="entry name" value="Sec1-like"/>
</dbReference>
<dbReference type="InterPro" id="IPR027482">
    <property type="entry name" value="Sec1-like_dom2"/>
</dbReference>
<dbReference type="Proteomes" id="UP000278807">
    <property type="component" value="Unassembled WGS sequence"/>
</dbReference>
<dbReference type="GO" id="GO:0016192">
    <property type="term" value="P:vesicle-mediated transport"/>
    <property type="evidence" value="ECO:0007669"/>
    <property type="project" value="InterPro"/>
</dbReference>
<dbReference type="InterPro" id="IPR043154">
    <property type="entry name" value="Sec-1-like_dom1"/>
</dbReference>
<sequence>MSSVTSFLTTAPIKDVYQKELLKILDSFEGPKAIYWERRAIAPVNLVIGSVLLKEHEVNHSFVLESGHSAPTPPDVNTVFFIFYPELRTVDLIVKFLNSEFSPRQIKDDSVKKDYCLIAIPKMPVACKSFLQGTKLLDKLSGVYDLPLTLLPIDNDLLSMEDPDCFADYSLRDKESGLFNFAKGLMKFQSVYGLFPRIKAKGSKAKRVVEMLTHMRQEANADMLTEDDSGVMISPLNTPGQTDLLVIIDRSVDVLTPCLSQLIYEGLINEFWPVMHGSMKMPQSGNESVSKRVHLNSADLLFSEIRDQNFANVGAVLSKRTKGLSSVLNETKNSKSLTTLKQVVKQLPELRQLHSSASLHMSIAEAVQEYATTDNFISSYRAQQDFLNGNESDKIHPFIEQRILQMAPLEEILQLICVQSFCSGGLKQQALELYMHEIIQMYGPEHMLTLNNLRSLGLVEERSRLSMIARPGNNQTDPILSGDSSAAVRHTIASVSLAYESTLRRSLRLQLNKGEQTGEPNLDNDFAQIFGGSVPVSVRLVQAMALGWPTRPLISTSSIVNSHSTSLLSTAASTAINASRRFVSHSSGANGGDGSFVMNLIPAVEVNEVHNPGDSTRDTSNTNNSLIKNLTSSSNGERSRTVVIAFVGGMTHSELAALRKVAIYEEANFVFATTGMITWKTLIRSLSDPIPVASADDQSNSV</sequence>
<dbReference type="SUPFAM" id="SSF56815">
    <property type="entry name" value="Sec1/munc18-like (SM) proteins"/>
    <property type="match status" value="1"/>
</dbReference>
<reference evidence="4" key="1">
    <citation type="submission" date="2016-04" db="UniProtKB">
        <authorList>
            <consortium name="WormBaseParasite"/>
        </authorList>
    </citation>
    <scope>IDENTIFICATION</scope>
</reference>
<dbReference type="OrthoDB" id="10262287at2759"/>